<name>A0ABU3LYJ9_9ACTN</name>
<evidence type="ECO:0000256" key="1">
    <source>
        <dbReference type="SAM" id="MobiDB-lite"/>
    </source>
</evidence>
<sequence>MRRTTFAPAALLTLVLAGCGSQAGSDGSGGSDTMSPSPPSSSCTTASELNSSDSGDTVCLAVGDTVRVGLDGTKSRPWKPVTTEGTGLEAGNSGIVLLPGDANAAYQAVSAGTVRLTSSRPLCATETGKVSCKGVQDWSVTVVITSG</sequence>
<dbReference type="RefSeq" id="WP_314203847.1">
    <property type="nucleotide sequence ID" value="NZ_JAVTLL010000018.1"/>
</dbReference>
<feature type="chain" id="PRO_5046432838" evidence="2">
    <location>
        <begin position="24"/>
        <end position="147"/>
    </location>
</feature>
<keyword evidence="2" id="KW-0732">Signal</keyword>
<protein>
    <submittedName>
        <fullName evidence="3">Uncharacterized protein</fullName>
    </submittedName>
</protein>
<accession>A0ABU3LYJ9</accession>
<gene>
    <name evidence="3" type="ORF">RQC66_26260</name>
</gene>
<evidence type="ECO:0000313" key="4">
    <source>
        <dbReference type="Proteomes" id="UP001257948"/>
    </source>
</evidence>
<reference evidence="4" key="1">
    <citation type="submission" date="2023-07" db="EMBL/GenBank/DDBJ databases">
        <title>Draft genome sequence of the endophytic actinobacterium Streptomyces justiciae WPN32, a potential antibiotic producer.</title>
        <authorList>
            <person name="Yasawong M."/>
            <person name="Pana W."/>
            <person name="Ganta P."/>
            <person name="Santapan N."/>
            <person name="Songngamsuk T."/>
            <person name="Phatcharaharikarn M."/>
            <person name="Kerdtoob S."/>
            <person name="Nantapong N."/>
        </authorList>
    </citation>
    <scope>NUCLEOTIDE SEQUENCE [LARGE SCALE GENOMIC DNA]</scope>
    <source>
        <strain evidence="4">WPN32</strain>
    </source>
</reference>
<proteinExistence type="predicted"/>
<comment type="caution">
    <text evidence="3">The sequence shown here is derived from an EMBL/GenBank/DDBJ whole genome shotgun (WGS) entry which is preliminary data.</text>
</comment>
<evidence type="ECO:0000313" key="3">
    <source>
        <dbReference type="EMBL" id="MDT7844228.1"/>
    </source>
</evidence>
<keyword evidence="4" id="KW-1185">Reference proteome</keyword>
<dbReference type="Proteomes" id="UP001257948">
    <property type="component" value="Unassembled WGS sequence"/>
</dbReference>
<feature type="region of interest" description="Disordered" evidence="1">
    <location>
        <begin position="23"/>
        <end position="54"/>
    </location>
</feature>
<feature type="signal peptide" evidence="2">
    <location>
        <begin position="1"/>
        <end position="23"/>
    </location>
</feature>
<evidence type="ECO:0000256" key="2">
    <source>
        <dbReference type="SAM" id="SignalP"/>
    </source>
</evidence>
<feature type="compositionally biased region" description="Low complexity" evidence="1">
    <location>
        <begin position="23"/>
        <end position="47"/>
    </location>
</feature>
<dbReference type="EMBL" id="JAVTLL010000018">
    <property type="protein sequence ID" value="MDT7844228.1"/>
    <property type="molecule type" value="Genomic_DNA"/>
</dbReference>
<organism evidence="3 4">
    <name type="scientific">Streptomyces justiciae</name>
    <dbReference type="NCBI Taxonomy" id="2780140"/>
    <lineage>
        <taxon>Bacteria</taxon>
        <taxon>Bacillati</taxon>
        <taxon>Actinomycetota</taxon>
        <taxon>Actinomycetes</taxon>
        <taxon>Kitasatosporales</taxon>
        <taxon>Streptomycetaceae</taxon>
        <taxon>Streptomyces</taxon>
    </lineage>
</organism>
<dbReference type="PROSITE" id="PS51257">
    <property type="entry name" value="PROKAR_LIPOPROTEIN"/>
    <property type="match status" value="1"/>
</dbReference>